<accession>A0ACA9R552</accession>
<organism evidence="1 2">
    <name type="scientific">Acaulospora colombiana</name>
    <dbReference type="NCBI Taxonomy" id="27376"/>
    <lineage>
        <taxon>Eukaryota</taxon>
        <taxon>Fungi</taxon>
        <taxon>Fungi incertae sedis</taxon>
        <taxon>Mucoromycota</taxon>
        <taxon>Glomeromycotina</taxon>
        <taxon>Glomeromycetes</taxon>
        <taxon>Diversisporales</taxon>
        <taxon>Acaulosporaceae</taxon>
        <taxon>Acaulospora</taxon>
    </lineage>
</organism>
<proteinExistence type="predicted"/>
<evidence type="ECO:0000313" key="1">
    <source>
        <dbReference type="EMBL" id="CAG8777511.1"/>
    </source>
</evidence>
<feature type="non-terminal residue" evidence="1">
    <location>
        <position position="1"/>
    </location>
</feature>
<sequence length="143" mass="15327">GNPKNGQRFSIAGWVQPPVLISNLIPLQAVSTGQLNSILTFYEIQNPQLESELQDIPAGLLRRVIIILTKSNRAQLIESADGDVATASFNGPDTKDAQATHPLLDLQPQSPYLLQQTMADPSGAPPQPGPNDVATAILRPKKS</sequence>
<reference evidence="1" key="1">
    <citation type="submission" date="2021-06" db="EMBL/GenBank/DDBJ databases">
        <authorList>
            <person name="Kallberg Y."/>
            <person name="Tangrot J."/>
            <person name="Rosling A."/>
        </authorList>
    </citation>
    <scope>NUCLEOTIDE SEQUENCE</scope>
    <source>
        <strain evidence="1">CL356</strain>
    </source>
</reference>
<comment type="caution">
    <text evidence="1">The sequence shown here is derived from an EMBL/GenBank/DDBJ whole genome shotgun (WGS) entry which is preliminary data.</text>
</comment>
<evidence type="ECO:0000313" key="2">
    <source>
        <dbReference type="Proteomes" id="UP000789525"/>
    </source>
</evidence>
<name>A0ACA9R552_9GLOM</name>
<dbReference type="EMBL" id="CAJVPT010069072">
    <property type="protein sequence ID" value="CAG8777511.1"/>
    <property type="molecule type" value="Genomic_DNA"/>
</dbReference>
<gene>
    <name evidence="1" type="ORF">ACOLOM_LOCUS14168</name>
</gene>
<protein>
    <submittedName>
        <fullName evidence="1">14768_t:CDS:1</fullName>
    </submittedName>
</protein>
<dbReference type="Proteomes" id="UP000789525">
    <property type="component" value="Unassembled WGS sequence"/>
</dbReference>
<feature type="non-terminal residue" evidence="1">
    <location>
        <position position="143"/>
    </location>
</feature>
<keyword evidence="2" id="KW-1185">Reference proteome</keyword>